<dbReference type="InterPro" id="IPR014529">
    <property type="entry name" value="UCP026631"/>
</dbReference>
<name>A0A7W7CA65_9PSEU</name>
<feature type="transmembrane region" description="Helical" evidence="1">
    <location>
        <begin position="401"/>
        <end position="422"/>
    </location>
</feature>
<dbReference type="InterPro" id="IPR005182">
    <property type="entry name" value="YdbS-like_PH"/>
</dbReference>
<feature type="domain" description="YdbS-like PH" evidence="2">
    <location>
        <begin position="448"/>
        <end position="524"/>
    </location>
</feature>
<evidence type="ECO:0000256" key="1">
    <source>
        <dbReference type="SAM" id="Phobius"/>
    </source>
</evidence>
<keyword evidence="4" id="KW-1185">Reference proteome</keyword>
<feature type="transmembrane region" description="Helical" evidence="1">
    <location>
        <begin position="428"/>
        <end position="445"/>
    </location>
</feature>
<keyword evidence="1" id="KW-0812">Transmembrane</keyword>
<feature type="transmembrane region" description="Helical" evidence="1">
    <location>
        <begin position="64"/>
        <end position="85"/>
    </location>
</feature>
<organism evidence="3 4">
    <name type="scientific">Crossiella cryophila</name>
    <dbReference type="NCBI Taxonomy" id="43355"/>
    <lineage>
        <taxon>Bacteria</taxon>
        <taxon>Bacillati</taxon>
        <taxon>Actinomycetota</taxon>
        <taxon>Actinomycetes</taxon>
        <taxon>Pseudonocardiales</taxon>
        <taxon>Pseudonocardiaceae</taxon>
        <taxon>Crossiella</taxon>
    </lineage>
</organism>
<sequence length="538" mass="58619">MSQEARPSEVDGFAVAPEAPDAVVVEQDWQRLHKRTVVVAPLSELAGLLGVAFLLLVVRGFSGLSWIEMGIGITAAVALIVFGVLRWYTTRYRVTSTHVELHTGLVFKKERSVARDRLRTVDATADVFHRIFGLSVVKIGTGRQDQGTEDELALDAIDHAEADRLRALLLRRLPAPVASTESLPPVRPDGSVADPAEAGAEAVAAESERVLTKLDPKWLRFAPFTLFGLIAVGALGAAGAWLARTLNIDVAHLPASEALLGWIRHTPIALVIVLALGVLLVLAVLGSLVVYVMSYWNYRLTRRDDGTLHVAYGLLTLRSVTIEEKRIKGVELHEQLLLRQVRGATLKAVATGLGTGQDSGMLLPPAPVAEAHRVVADVLEVDPAPTAIPLRKHPRAALRRLMLWDFVVLPVIIGGLAVLAWQDIFPDWPWQAALALIPVVLLISWDEYRSLGHALTEKYLVSRSGSVLRNTVVLQRTGIIGWRIRQSILQRRAHMLTVGATSATSAGVYEVQYVDQTDGLELAEAAVPELLTPFLERG</sequence>
<evidence type="ECO:0000313" key="4">
    <source>
        <dbReference type="Proteomes" id="UP000533598"/>
    </source>
</evidence>
<dbReference type="Proteomes" id="UP000533598">
    <property type="component" value="Unassembled WGS sequence"/>
</dbReference>
<dbReference type="AlphaFoldDB" id="A0A7W7CA65"/>
<feature type="domain" description="YdbS-like PH" evidence="2">
    <location>
        <begin position="87"/>
        <end position="168"/>
    </location>
</feature>
<evidence type="ECO:0000313" key="3">
    <source>
        <dbReference type="EMBL" id="MBB4676156.1"/>
    </source>
</evidence>
<gene>
    <name evidence="3" type="ORF">HNR67_002274</name>
</gene>
<comment type="caution">
    <text evidence="3">The sequence shown here is derived from an EMBL/GenBank/DDBJ whole genome shotgun (WGS) entry which is preliminary data.</text>
</comment>
<dbReference type="PANTHER" id="PTHR34473">
    <property type="entry name" value="UPF0699 TRANSMEMBRANE PROTEIN YDBS"/>
    <property type="match status" value="1"/>
</dbReference>
<dbReference type="PIRSF" id="PIRSF026631">
    <property type="entry name" value="UCP026631"/>
    <property type="match status" value="1"/>
</dbReference>
<feature type="transmembrane region" description="Helical" evidence="1">
    <location>
        <begin position="268"/>
        <end position="293"/>
    </location>
</feature>
<dbReference type="Pfam" id="PF03703">
    <property type="entry name" value="bPH_2"/>
    <property type="match status" value="2"/>
</dbReference>
<reference evidence="3 4" key="1">
    <citation type="submission" date="2020-08" db="EMBL/GenBank/DDBJ databases">
        <title>Sequencing the genomes of 1000 actinobacteria strains.</title>
        <authorList>
            <person name="Klenk H.-P."/>
        </authorList>
    </citation>
    <scope>NUCLEOTIDE SEQUENCE [LARGE SCALE GENOMIC DNA]</scope>
    <source>
        <strain evidence="3 4">DSM 44230</strain>
    </source>
</reference>
<proteinExistence type="predicted"/>
<keyword evidence="1" id="KW-1133">Transmembrane helix</keyword>
<dbReference type="EMBL" id="JACHMH010000001">
    <property type="protein sequence ID" value="MBB4676156.1"/>
    <property type="molecule type" value="Genomic_DNA"/>
</dbReference>
<feature type="transmembrane region" description="Helical" evidence="1">
    <location>
        <begin position="221"/>
        <end position="243"/>
    </location>
</feature>
<keyword evidence="1" id="KW-0472">Membrane</keyword>
<protein>
    <submittedName>
        <fullName evidence="3">Putative membrane protein</fullName>
    </submittedName>
</protein>
<dbReference type="PANTHER" id="PTHR34473:SF2">
    <property type="entry name" value="UPF0699 TRANSMEMBRANE PROTEIN YDBT"/>
    <property type="match status" value="1"/>
</dbReference>
<dbReference type="RefSeq" id="WP_185002018.1">
    <property type="nucleotide sequence ID" value="NZ_BAAAUI010000016.1"/>
</dbReference>
<evidence type="ECO:0000259" key="2">
    <source>
        <dbReference type="Pfam" id="PF03703"/>
    </source>
</evidence>
<feature type="transmembrane region" description="Helical" evidence="1">
    <location>
        <begin position="37"/>
        <end position="58"/>
    </location>
</feature>
<accession>A0A7W7CA65</accession>